<dbReference type="EC" id="3.1.-.-" evidence="10"/>
<feature type="binding site" evidence="10">
    <location>
        <position position="210"/>
    </location>
    <ligand>
        <name>Mn(2+)</name>
        <dbReference type="ChEBI" id="CHEBI:29035"/>
    </ligand>
</feature>
<keyword evidence="8 10" id="KW-0464">Manganese</keyword>
<dbReference type="GO" id="GO:0004520">
    <property type="term" value="F:DNA endonuclease activity"/>
    <property type="evidence" value="ECO:0007669"/>
    <property type="project" value="InterPro"/>
</dbReference>
<comment type="caution">
    <text evidence="11">The sequence shown here is derived from an EMBL/GenBank/DDBJ whole genome shotgun (WGS) entry which is preliminary data.</text>
</comment>
<gene>
    <name evidence="10" type="primary">cas1</name>
    <name evidence="11" type="ORF">Q619_VDC00541G0008</name>
</gene>
<dbReference type="GO" id="GO:0051607">
    <property type="term" value="P:defense response to virus"/>
    <property type="evidence" value="ECO:0007669"/>
    <property type="project" value="UniProtKB-UniRule"/>
</dbReference>
<keyword evidence="4 10" id="KW-0378">Hydrolase</keyword>
<dbReference type="NCBIfam" id="TIGR03639">
    <property type="entry name" value="cas1_NMENI"/>
    <property type="match status" value="1"/>
</dbReference>
<accession>W1UYL9</accession>
<dbReference type="GO" id="GO:0016787">
    <property type="term" value="F:hydrolase activity"/>
    <property type="evidence" value="ECO:0007669"/>
    <property type="project" value="UniProtKB-KW"/>
</dbReference>
<dbReference type="GO" id="GO:0003677">
    <property type="term" value="F:DNA binding"/>
    <property type="evidence" value="ECO:0007669"/>
    <property type="project" value="UniProtKB-KW"/>
</dbReference>
<evidence type="ECO:0000256" key="3">
    <source>
        <dbReference type="ARBA" id="ARBA00022759"/>
    </source>
</evidence>
<dbReference type="AlphaFoldDB" id="W1UYL9"/>
<dbReference type="Proteomes" id="UP000018855">
    <property type="component" value="Unassembled WGS sequence"/>
</dbReference>
<evidence type="ECO:0000256" key="10">
    <source>
        <dbReference type="HAMAP-Rule" id="MF_01470"/>
    </source>
</evidence>
<name>W1UYL9_9FIRM</name>
<keyword evidence="1 10" id="KW-0540">Nuclease</keyword>
<feature type="binding site" evidence="10">
    <location>
        <position position="225"/>
    </location>
    <ligand>
        <name>Mn(2+)</name>
        <dbReference type="ChEBI" id="CHEBI:29035"/>
    </ligand>
</feature>
<evidence type="ECO:0000256" key="9">
    <source>
        <dbReference type="ARBA" id="ARBA00038592"/>
    </source>
</evidence>
<feature type="binding site" evidence="10">
    <location>
        <position position="154"/>
    </location>
    <ligand>
        <name>Mn(2+)</name>
        <dbReference type="ChEBI" id="CHEBI:29035"/>
    </ligand>
</feature>
<evidence type="ECO:0000256" key="8">
    <source>
        <dbReference type="ARBA" id="ARBA00023211"/>
    </source>
</evidence>
<evidence type="ECO:0000256" key="5">
    <source>
        <dbReference type="ARBA" id="ARBA00022842"/>
    </source>
</evidence>
<evidence type="ECO:0000256" key="1">
    <source>
        <dbReference type="ARBA" id="ARBA00022722"/>
    </source>
</evidence>
<comment type="cofactor">
    <cofactor evidence="10">
        <name>Mg(2+)</name>
        <dbReference type="ChEBI" id="CHEBI:18420"/>
    </cofactor>
    <cofactor evidence="10">
        <name>Mn(2+)</name>
        <dbReference type="ChEBI" id="CHEBI:29035"/>
    </cofactor>
</comment>
<evidence type="ECO:0000313" key="11">
    <source>
        <dbReference type="EMBL" id="ETI98590.1"/>
    </source>
</evidence>
<proteinExistence type="inferred from homology"/>
<keyword evidence="7 10" id="KW-0238">DNA-binding</keyword>
<dbReference type="Pfam" id="PF01867">
    <property type="entry name" value="Cas_Cas1"/>
    <property type="match status" value="1"/>
</dbReference>
<dbReference type="PANTHER" id="PTHR34353">
    <property type="entry name" value="CRISPR-ASSOCIATED ENDONUCLEASE CAS1 1"/>
    <property type="match status" value="1"/>
</dbReference>
<keyword evidence="5 10" id="KW-0460">Magnesium</keyword>
<comment type="subunit">
    <text evidence="9 10">Homodimer, forms a heterotetramer with a Cas2 homodimer.</text>
</comment>
<protein>
    <recommendedName>
        <fullName evidence="10">CRISPR-associated endonuclease Cas1</fullName>
        <ecNumber evidence="10">3.1.-.-</ecNumber>
    </recommendedName>
</protein>
<dbReference type="HAMAP" id="MF_01470">
    <property type="entry name" value="Cas1"/>
    <property type="match status" value="1"/>
</dbReference>
<dbReference type="PATRIC" id="fig|1403949.3.peg.903"/>
<dbReference type="InterPro" id="IPR019855">
    <property type="entry name" value="CRISPR-assoc_Cas1_NMENI"/>
</dbReference>
<keyword evidence="6 10" id="KW-0051">Antiviral defense</keyword>
<evidence type="ECO:0000256" key="2">
    <source>
        <dbReference type="ARBA" id="ARBA00022723"/>
    </source>
</evidence>
<evidence type="ECO:0000256" key="4">
    <source>
        <dbReference type="ARBA" id="ARBA00022801"/>
    </source>
</evidence>
<evidence type="ECO:0000256" key="7">
    <source>
        <dbReference type="ARBA" id="ARBA00023125"/>
    </source>
</evidence>
<dbReference type="EMBL" id="AZMJ01000541">
    <property type="protein sequence ID" value="ETI98590.1"/>
    <property type="molecule type" value="Genomic_DNA"/>
</dbReference>
<evidence type="ECO:0000256" key="6">
    <source>
        <dbReference type="ARBA" id="ARBA00023118"/>
    </source>
</evidence>
<dbReference type="GO" id="GO:0043571">
    <property type="term" value="P:maintenance of CRISPR repeat elements"/>
    <property type="evidence" value="ECO:0007669"/>
    <property type="project" value="UniProtKB-UniRule"/>
</dbReference>
<dbReference type="NCBIfam" id="TIGR00287">
    <property type="entry name" value="cas1"/>
    <property type="match status" value="1"/>
</dbReference>
<comment type="similarity">
    <text evidence="10">Belongs to the CRISPR-associated endonuclease Cas1 family.</text>
</comment>
<comment type="function">
    <text evidence="10">CRISPR (clustered regularly interspaced short palindromic repeat), is an adaptive immune system that provides protection against mobile genetic elements (viruses, transposable elements and conjugative plasmids). CRISPR clusters contain spacers, sequences complementary to antecedent mobile elements, and target invading nucleic acids. CRISPR clusters are transcribed and processed into CRISPR RNA (crRNA). Acts as a dsDNA endonuclease. Involved in the integration of spacer DNA into the CRISPR cassette.</text>
</comment>
<sequence>MLVLGVIMSWRTVVISSRSKLDFKMNYMIIRKDFETTKVYIDEIYMLIVESTAVSLTAVLLNELIKKKVAIVFCDEKRNPASELLPLHGSHNSSKRCFEQAEWSKELKASIWTEIVRRKIMNQAELLQYQELVEADLLYQYLDELTLNDETQREGHAAKVYFNALFGKSFSREQDNAINAALNYGYAILLSAVNREILSLGYITQLGLNHCNQFNPYNLGSDLMEPLRGFVDAVVIKSIPTEFNRDVKLSLIELLSEDVKINDTIQTFSAAIRIYCKSVFDALRNQDASEIRFIEYEL</sequence>
<dbReference type="InterPro" id="IPR042206">
    <property type="entry name" value="CRISPR-assoc_Cas1_C"/>
</dbReference>
<dbReference type="PANTHER" id="PTHR34353:SF2">
    <property type="entry name" value="CRISPR-ASSOCIATED ENDONUCLEASE CAS1 1"/>
    <property type="match status" value="1"/>
</dbReference>
<keyword evidence="2 10" id="KW-0479">Metal-binding</keyword>
<keyword evidence="3 10" id="KW-0255">Endonuclease</keyword>
<organism evidence="11 12">
    <name type="scientific">Veillonella dispar DORA_11</name>
    <dbReference type="NCBI Taxonomy" id="1403949"/>
    <lineage>
        <taxon>Bacteria</taxon>
        <taxon>Bacillati</taxon>
        <taxon>Bacillota</taxon>
        <taxon>Negativicutes</taxon>
        <taxon>Veillonellales</taxon>
        <taxon>Veillonellaceae</taxon>
        <taxon>Veillonella</taxon>
    </lineage>
</organism>
<dbReference type="InterPro" id="IPR050646">
    <property type="entry name" value="Cas1"/>
</dbReference>
<dbReference type="Gene3D" id="1.20.120.920">
    <property type="entry name" value="CRISPR-associated endonuclease Cas1, C-terminal domain"/>
    <property type="match status" value="1"/>
</dbReference>
<reference evidence="11 12" key="1">
    <citation type="submission" date="2013-12" db="EMBL/GenBank/DDBJ databases">
        <title>A Varibaculum cambriense genome reconstructed from a premature infant gut community with otherwise low bacterial novelty that shifts toward anaerobic metabolism during the third week of life.</title>
        <authorList>
            <person name="Brown C.T."/>
            <person name="Sharon I."/>
            <person name="Thomas B.C."/>
            <person name="Castelle C.J."/>
            <person name="Morowitz M.J."/>
            <person name="Banfield J.F."/>
        </authorList>
    </citation>
    <scope>NUCLEOTIDE SEQUENCE [LARGE SCALE GENOMIC DNA]</scope>
    <source>
        <strain evidence="12">DORA_11</strain>
    </source>
</reference>
<evidence type="ECO:0000313" key="12">
    <source>
        <dbReference type="Proteomes" id="UP000018855"/>
    </source>
</evidence>
<dbReference type="InterPro" id="IPR002729">
    <property type="entry name" value="CRISPR-assoc_Cas1"/>
</dbReference>
<dbReference type="GO" id="GO:0046872">
    <property type="term" value="F:metal ion binding"/>
    <property type="evidence" value="ECO:0007669"/>
    <property type="project" value="UniProtKB-UniRule"/>
</dbReference>